<keyword evidence="4 5" id="KW-0720">Serine protease</keyword>
<evidence type="ECO:0000256" key="3">
    <source>
        <dbReference type="ARBA" id="ARBA00022801"/>
    </source>
</evidence>
<dbReference type="InterPro" id="IPR000209">
    <property type="entry name" value="Peptidase_S8/S53_dom"/>
</dbReference>
<evidence type="ECO:0000313" key="10">
    <source>
        <dbReference type="EMBL" id="MBB6051362.1"/>
    </source>
</evidence>
<feature type="active site" description="Charge relay system" evidence="5">
    <location>
        <position position="366"/>
    </location>
</feature>
<keyword evidence="3 5" id="KW-0378">Hydrolase</keyword>
<dbReference type="SUPFAM" id="SSF52743">
    <property type="entry name" value="Subtilisin-like"/>
    <property type="match status" value="1"/>
</dbReference>
<dbReference type="GO" id="GO:0004252">
    <property type="term" value="F:serine-type endopeptidase activity"/>
    <property type="evidence" value="ECO:0007669"/>
    <property type="project" value="UniProtKB-UniRule"/>
</dbReference>
<gene>
    <name evidence="10" type="ORF">HNQ39_003172</name>
</gene>
<dbReference type="PANTHER" id="PTHR43806:SF11">
    <property type="entry name" value="CEREVISIN-RELATED"/>
    <property type="match status" value="1"/>
</dbReference>
<dbReference type="PROSITE" id="PS51257">
    <property type="entry name" value="PROKAR_LIPOPROTEIN"/>
    <property type="match status" value="1"/>
</dbReference>
<name>A0A7W9W887_ARMRO</name>
<organism evidence="10 11">
    <name type="scientific">Armatimonas rosea</name>
    <dbReference type="NCBI Taxonomy" id="685828"/>
    <lineage>
        <taxon>Bacteria</taxon>
        <taxon>Bacillati</taxon>
        <taxon>Armatimonadota</taxon>
        <taxon>Armatimonadia</taxon>
        <taxon>Armatimonadales</taxon>
        <taxon>Armatimonadaceae</taxon>
        <taxon>Armatimonas</taxon>
    </lineage>
</organism>
<dbReference type="GO" id="GO:0006508">
    <property type="term" value="P:proteolysis"/>
    <property type="evidence" value="ECO:0007669"/>
    <property type="project" value="UniProtKB-KW"/>
</dbReference>
<accession>A0A7W9W887</accession>
<dbReference type="PROSITE" id="PS00138">
    <property type="entry name" value="SUBTILASE_SER"/>
    <property type="match status" value="1"/>
</dbReference>
<evidence type="ECO:0000313" key="11">
    <source>
        <dbReference type="Proteomes" id="UP000520814"/>
    </source>
</evidence>
<dbReference type="InterPro" id="IPR023827">
    <property type="entry name" value="Peptidase_S8_Asp-AS"/>
</dbReference>
<dbReference type="InterPro" id="IPR023828">
    <property type="entry name" value="Peptidase_S8_Ser-AS"/>
</dbReference>
<feature type="active site" description="Charge relay system" evidence="5">
    <location>
        <position position="181"/>
    </location>
</feature>
<sequence length="428" mass="43540">MMTRSAFALLGLALVSLALQGCGGSSGTTSPTPTPSPTPSPNSALARGIVLRLQPGVDPAALAREYGLTLADGESDGSLYQFRQRDDDHEDRGSLTARMLKDPRFTDAEPDDGVRCPEGGSVTGDPIHVPFDFVGTSDSSYVSLSSNYGASTVNPNPSLQVGLSVSRSVRRSSSVTVAVLDTGVEASHPTLSGHLTTGYNAITPTAAPDDSADGSQNQARGHGTMVAGVIAQVAPDARIMPVRVLNADGTGTVFDVVRGLRWAVSHGASVVNLSFGTPTASRTLQNAIQDARKAGVVVVASAGNAGKEQRDYPAGFSDAIAVAAVDSTDQKSSFSNYGSHVALSAPGTAIRSTYIGGGFATWSGTSFAAPFVSGAAALVRAASPSLPADKVGDALTKSARSVDSVNPSYAGRIGKGVLNIPGALAVKP</sequence>
<feature type="domain" description="Peptidase S8/S53" evidence="9">
    <location>
        <begin position="173"/>
        <end position="402"/>
    </location>
</feature>
<reference evidence="10 11" key="1">
    <citation type="submission" date="2020-08" db="EMBL/GenBank/DDBJ databases">
        <title>Genomic Encyclopedia of Type Strains, Phase IV (KMG-IV): sequencing the most valuable type-strain genomes for metagenomic binning, comparative biology and taxonomic classification.</title>
        <authorList>
            <person name="Goeker M."/>
        </authorList>
    </citation>
    <scope>NUCLEOTIDE SEQUENCE [LARGE SCALE GENOMIC DNA]</scope>
    <source>
        <strain evidence="10 11">DSM 23562</strain>
    </source>
</reference>
<dbReference type="InterPro" id="IPR036852">
    <property type="entry name" value="Peptidase_S8/S53_dom_sf"/>
</dbReference>
<dbReference type="RefSeq" id="WP_184198173.1">
    <property type="nucleotide sequence ID" value="NZ_JACHGW010000003.1"/>
</dbReference>
<evidence type="ECO:0000259" key="9">
    <source>
        <dbReference type="Pfam" id="PF00082"/>
    </source>
</evidence>
<protein>
    <submittedName>
        <fullName evidence="10">Subtilisin family serine protease</fullName>
    </submittedName>
</protein>
<evidence type="ECO:0000256" key="1">
    <source>
        <dbReference type="ARBA" id="ARBA00011073"/>
    </source>
</evidence>
<dbReference type="Pfam" id="PF00082">
    <property type="entry name" value="Peptidase_S8"/>
    <property type="match status" value="1"/>
</dbReference>
<dbReference type="InterPro" id="IPR015500">
    <property type="entry name" value="Peptidase_S8_subtilisin-rel"/>
</dbReference>
<feature type="signal peptide" evidence="8">
    <location>
        <begin position="1"/>
        <end position="21"/>
    </location>
</feature>
<keyword evidence="2 5" id="KW-0645">Protease</keyword>
<dbReference type="EMBL" id="JACHGW010000003">
    <property type="protein sequence ID" value="MBB6051362.1"/>
    <property type="molecule type" value="Genomic_DNA"/>
</dbReference>
<dbReference type="PANTHER" id="PTHR43806">
    <property type="entry name" value="PEPTIDASE S8"/>
    <property type="match status" value="1"/>
</dbReference>
<feature type="active site" description="Charge relay system" evidence="5">
    <location>
        <position position="222"/>
    </location>
</feature>
<keyword evidence="8" id="KW-0732">Signal</keyword>
<comment type="caution">
    <text evidence="10">The sequence shown here is derived from an EMBL/GenBank/DDBJ whole genome shotgun (WGS) entry which is preliminary data.</text>
</comment>
<feature type="region of interest" description="Disordered" evidence="7">
    <location>
        <begin position="23"/>
        <end position="44"/>
    </location>
</feature>
<evidence type="ECO:0000256" key="6">
    <source>
        <dbReference type="RuleBase" id="RU003355"/>
    </source>
</evidence>
<evidence type="ECO:0000256" key="8">
    <source>
        <dbReference type="SAM" id="SignalP"/>
    </source>
</evidence>
<feature type="chain" id="PRO_5030937806" evidence="8">
    <location>
        <begin position="22"/>
        <end position="428"/>
    </location>
</feature>
<evidence type="ECO:0000256" key="4">
    <source>
        <dbReference type="ARBA" id="ARBA00022825"/>
    </source>
</evidence>
<keyword evidence="11" id="KW-1185">Reference proteome</keyword>
<dbReference type="InterPro" id="IPR050131">
    <property type="entry name" value="Peptidase_S8_subtilisin-like"/>
</dbReference>
<dbReference type="Proteomes" id="UP000520814">
    <property type="component" value="Unassembled WGS sequence"/>
</dbReference>
<evidence type="ECO:0000256" key="5">
    <source>
        <dbReference type="PROSITE-ProRule" id="PRU01240"/>
    </source>
</evidence>
<proteinExistence type="inferred from homology"/>
<dbReference type="AlphaFoldDB" id="A0A7W9W887"/>
<dbReference type="PROSITE" id="PS51892">
    <property type="entry name" value="SUBTILASE"/>
    <property type="match status" value="1"/>
</dbReference>
<dbReference type="PRINTS" id="PR00723">
    <property type="entry name" value="SUBTILISIN"/>
</dbReference>
<dbReference type="Gene3D" id="3.40.50.200">
    <property type="entry name" value="Peptidase S8/S53 domain"/>
    <property type="match status" value="1"/>
</dbReference>
<evidence type="ECO:0000256" key="2">
    <source>
        <dbReference type="ARBA" id="ARBA00022670"/>
    </source>
</evidence>
<dbReference type="PROSITE" id="PS00136">
    <property type="entry name" value="SUBTILASE_ASP"/>
    <property type="match status" value="1"/>
</dbReference>
<comment type="similarity">
    <text evidence="1 5 6">Belongs to the peptidase S8 family.</text>
</comment>
<evidence type="ECO:0000256" key="7">
    <source>
        <dbReference type="SAM" id="MobiDB-lite"/>
    </source>
</evidence>